<feature type="region of interest" description="Disordered" evidence="1">
    <location>
        <begin position="1"/>
        <end position="27"/>
    </location>
</feature>
<accession>A0ABD3NWS0</accession>
<comment type="caution">
    <text evidence="2">The sequence shown here is derived from an EMBL/GenBank/DDBJ whole genome shotgun (WGS) entry which is preliminary data.</text>
</comment>
<dbReference type="AlphaFoldDB" id="A0ABD3NWS0"/>
<dbReference type="Proteomes" id="UP001516023">
    <property type="component" value="Unassembled WGS sequence"/>
</dbReference>
<feature type="region of interest" description="Disordered" evidence="1">
    <location>
        <begin position="109"/>
        <end position="130"/>
    </location>
</feature>
<evidence type="ECO:0000256" key="1">
    <source>
        <dbReference type="SAM" id="MobiDB-lite"/>
    </source>
</evidence>
<feature type="compositionally biased region" description="Polar residues" evidence="1">
    <location>
        <begin position="1"/>
        <end position="17"/>
    </location>
</feature>
<dbReference type="EMBL" id="JABMIG020000363">
    <property type="protein sequence ID" value="KAL3780077.1"/>
    <property type="molecule type" value="Genomic_DNA"/>
</dbReference>
<proteinExistence type="predicted"/>
<gene>
    <name evidence="2" type="ORF">HJC23_007326</name>
</gene>
<reference evidence="2 3" key="1">
    <citation type="journal article" date="2020" name="G3 (Bethesda)">
        <title>Improved Reference Genome for Cyclotella cryptica CCMP332, a Model for Cell Wall Morphogenesis, Salinity Adaptation, and Lipid Production in Diatoms (Bacillariophyta).</title>
        <authorList>
            <person name="Roberts W.R."/>
            <person name="Downey K.M."/>
            <person name="Ruck E.C."/>
            <person name="Traller J.C."/>
            <person name="Alverson A.J."/>
        </authorList>
    </citation>
    <scope>NUCLEOTIDE SEQUENCE [LARGE SCALE GENOMIC DNA]</scope>
    <source>
        <strain evidence="2 3">CCMP332</strain>
    </source>
</reference>
<evidence type="ECO:0000313" key="2">
    <source>
        <dbReference type="EMBL" id="KAL3780077.1"/>
    </source>
</evidence>
<evidence type="ECO:0000313" key="3">
    <source>
        <dbReference type="Proteomes" id="UP001516023"/>
    </source>
</evidence>
<organism evidence="2 3">
    <name type="scientific">Cyclotella cryptica</name>
    <dbReference type="NCBI Taxonomy" id="29204"/>
    <lineage>
        <taxon>Eukaryota</taxon>
        <taxon>Sar</taxon>
        <taxon>Stramenopiles</taxon>
        <taxon>Ochrophyta</taxon>
        <taxon>Bacillariophyta</taxon>
        <taxon>Coscinodiscophyceae</taxon>
        <taxon>Thalassiosirophycidae</taxon>
        <taxon>Stephanodiscales</taxon>
        <taxon>Stephanodiscaceae</taxon>
        <taxon>Cyclotella</taxon>
    </lineage>
</organism>
<name>A0ABD3NWS0_9STRA</name>
<keyword evidence="3" id="KW-1185">Reference proteome</keyword>
<protein>
    <submittedName>
        <fullName evidence="2">Uncharacterized protein</fullName>
    </submittedName>
</protein>
<sequence length="235" mass="26576">PAPLVETSQNKNNKTPPSANPRKEASNISASSALKATTFAMNQYQRDNDQLGITQGEVQTINNNNEIGRSELSSCRSSCRQDLLKAPQNDCRKSCHEQNFIDSSCLSSYDPTRSHRKRTPPPTMSPCVDGNRTMLSSKMRLVVFIKIILKCLETDDPSVRLEAKRVIAECTRKNRQGHPDYIPLEDAITRALRFVVDGVHWRRAETLMNHYFKMQTQSQAPCKSLKSDFSRFAEV</sequence>
<feature type="non-terminal residue" evidence="2">
    <location>
        <position position="1"/>
    </location>
</feature>